<proteinExistence type="predicted"/>
<reference evidence="2 4" key="2">
    <citation type="submission" date="2018-09" db="EMBL/GenBank/DDBJ databases">
        <title>Genomic Encyclopedia of Archaeal and Bacterial Type Strains, Phase II (KMG-II): from individual species to whole genera.</title>
        <authorList>
            <person name="Goeker M."/>
        </authorList>
    </citation>
    <scope>NUCLEOTIDE SEQUENCE [LARGE SCALE GENOMIC DNA]</scope>
    <source>
        <strain evidence="2 4">DSM 16337</strain>
    </source>
</reference>
<dbReference type="EMBL" id="RAQI01000005">
    <property type="protein sequence ID" value="RKE88705.1"/>
    <property type="molecule type" value="Genomic_DNA"/>
</dbReference>
<dbReference type="Proteomes" id="UP000225605">
    <property type="component" value="Unassembled WGS sequence"/>
</dbReference>
<accession>A0A2D0IL05</accession>
<dbReference type="RefSeq" id="WP_099133757.1">
    <property type="nucleotide sequence ID" value="NZ_CAWNOJ010000037.1"/>
</dbReference>
<evidence type="ECO:0000313" key="2">
    <source>
        <dbReference type="EMBL" id="RKE88705.1"/>
    </source>
</evidence>
<reference evidence="1 3" key="1">
    <citation type="journal article" date="2017" name="Nat. Microbiol.">
        <title>Natural product diversity associated with the nematode symbionts Photorhabdus and Xenorhabdus.</title>
        <authorList>
            <person name="Tobias N.J."/>
            <person name="Wolff H."/>
            <person name="Djahanschiri B."/>
            <person name="Grundmann F."/>
            <person name="Kronenwerth M."/>
            <person name="Shi Y.M."/>
            <person name="Simonyi S."/>
            <person name="Grun P."/>
            <person name="Shapiro-Ilan D."/>
            <person name="Pidot S.J."/>
            <person name="Stinear T.P."/>
            <person name="Ebersberger I."/>
            <person name="Bode H.B."/>
        </authorList>
    </citation>
    <scope>NUCLEOTIDE SEQUENCE [LARGE SCALE GENOMIC DNA]</scope>
    <source>
        <strain evidence="1 3">DSM 16337</strain>
    </source>
</reference>
<comment type="caution">
    <text evidence="1">The sequence shown here is derived from an EMBL/GenBank/DDBJ whole genome shotgun (WGS) entry which is preliminary data.</text>
</comment>
<keyword evidence="4" id="KW-1185">Reference proteome</keyword>
<dbReference type="Proteomes" id="UP000283568">
    <property type="component" value="Unassembled WGS sequence"/>
</dbReference>
<sequence length="71" mass="8065">MPRKHRSSASLTHLIECQQKVDRLGLQTMINSPVPLNGETGTYATNRHTRRRLKKLHGIEAKRMCDLGKGK</sequence>
<name>A0A2D0IL05_9GAMM</name>
<organism evidence="1 3">
    <name type="scientific">Xenorhabdus ehlersii</name>
    <dbReference type="NCBI Taxonomy" id="290111"/>
    <lineage>
        <taxon>Bacteria</taxon>
        <taxon>Pseudomonadati</taxon>
        <taxon>Pseudomonadota</taxon>
        <taxon>Gammaproteobacteria</taxon>
        <taxon>Enterobacterales</taxon>
        <taxon>Morganellaceae</taxon>
        <taxon>Xenorhabdus</taxon>
    </lineage>
</organism>
<evidence type="ECO:0000313" key="3">
    <source>
        <dbReference type="Proteomes" id="UP000225605"/>
    </source>
</evidence>
<dbReference type="EMBL" id="NIBT01000025">
    <property type="protein sequence ID" value="PHM22461.1"/>
    <property type="molecule type" value="Genomic_DNA"/>
</dbReference>
<evidence type="ECO:0000313" key="4">
    <source>
        <dbReference type="Proteomes" id="UP000283568"/>
    </source>
</evidence>
<gene>
    <name evidence="2" type="ORF">BDE27_3357</name>
    <name evidence="1" type="ORF">Xehl_03607</name>
</gene>
<dbReference type="AlphaFoldDB" id="A0A2D0IL05"/>
<protein>
    <submittedName>
        <fullName evidence="1">Uncharacterized protein</fullName>
    </submittedName>
</protein>
<dbReference type="OrthoDB" id="6638424at2"/>
<evidence type="ECO:0000313" key="1">
    <source>
        <dbReference type="EMBL" id="PHM22461.1"/>
    </source>
</evidence>